<name>A0A6P8VHM4_GYMAC</name>
<evidence type="ECO:0000256" key="9">
    <source>
        <dbReference type="ARBA" id="ARBA00023157"/>
    </source>
</evidence>
<protein>
    <submittedName>
        <fullName evidence="12">Uncharacterized protein LOC117557985</fullName>
    </submittedName>
</protein>
<dbReference type="PANTHER" id="PTHR45713:SF8">
    <property type="entry name" value="SI:CH211-215K15.4"/>
    <property type="match status" value="1"/>
</dbReference>
<evidence type="ECO:0000313" key="11">
    <source>
        <dbReference type="Proteomes" id="UP000515161"/>
    </source>
</evidence>
<comment type="subcellular location">
    <subcellularLocation>
        <location evidence="2">Secreted</location>
    </subcellularLocation>
</comment>
<organism evidence="11 12">
    <name type="scientific">Gymnodraco acuticeps</name>
    <name type="common">Antarctic dragonfish</name>
    <dbReference type="NCBI Taxonomy" id="8218"/>
    <lineage>
        <taxon>Eukaryota</taxon>
        <taxon>Metazoa</taxon>
        <taxon>Chordata</taxon>
        <taxon>Craniata</taxon>
        <taxon>Vertebrata</taxon>
        <taxon>Euteleostomi</taxon>
        <taxon>Actinopterygii</taxon>
        <taxon>Neopterygii</taxon>
        <taxon>Teleostei</taxon>
        <taxon>Neoteleostei</taxon>
        <taxon>Acanthomorphata</taxon>
        <taxon>Eupercaria</taxon>
        <taxon>Perciformes</taxon>
        <taxon>Notothenioidei</taxon>
        <taxon>Bathydraconidae</taxon>
        <taxon>Gymnodraco</taxon>
    </lineage>
</organism>
<gene>
    <name evidence="12" type="primary">LOC117557985</name>
</gene>
<accession>A0A6P8VHM4</accession>
<keyword evidence="6" id="KW-0479">Metal-binding</keyword>
<keyword evidence="11" id="KW-1185">Reference proteome</keyword>
<comment type="function">
    <text evidence="1">Acts as a defensive agent. Recognizes blood group fucosylated oligosaccharides including A, B, H and Lewis B-type antigens. Does not recognize Lewis A antigen and has low affinity for monovalent haptens.</text>
</comment>
<dbReference type="SMART" id="SM00607">
    <property type="entry name" value="FTP"/>
    <property type="match status" value="2"/>
</dbReference>
<dbReference type="GO" id="GO:0042806">
    <property type="term" value="F:fucose binding"/>
    <property type="evidence" value="ECO:0007669"/>
    <property type="project" value="UniProtKB-ARBA"/>
</dbReference>
<proteinExistence type="inferred from homology"/>
<keyword evidence="8" id="KW-0106">Calcium</keyword>
<evidence type="ECO:0000313" key="12">
    <source>
        <dbReference type="RefSeq" id="XP_034089829.1"/>
    </source>
</evidence>
<dbReference type="GO" id="GO:0010185">
    <property type="term" value="P:regulation of cellular defense response"/>
    <property type="evidence" value="ECO:0007669"/>
    <property type="project" value="UniProtKB-ARBA"/>
</dbReference>
<evidence type="ECO:0000256" key="4">
    <source>
        <dbReference type="ARBA" id="ARBA00011233"/>
    </source>
</evidence>
<comment type="subunit">
    <text evidence="4">Homotrimer.</text>
</comment>
<dbReference type="RefSeq" id="XP_034089829.1">
    <property type="nucleotide sequence ID" value="XM_034233938.1"/>
</dbReference>
<dbReference type="GO" id="GO:0005576">
    <property type="term" value="C:extracellular region"/>
    <property type="evidence" value="ECO:0007669"/>
    <property type="project" value="UniProtKB-SubCell"/>
</dbReference>
<dbReference type="GeneID" id="117557985"/>
<reference evidence="12" key="1">
    <citation type="submission" date="2025-08" db="UniProtKB">
        <authorList>
            <consortium name="RefSeq"/>
        </authorList>
    </citation>
    <scope>IDENTIFICATION</scope>
</reference>
<dbReference type="Gene3D" id="2.60.120.260">
    <property type="entry name" value="Galactose-binding domain-like"/>
    <property type="match status" value="2"/>
</dbReference>
<evidence type="ECO:0000259" key="10">
    <source>
        <dbReference type="SMART" id="SM00607"/>
    </source>
</evidence>
<dbReference type="GO" id="GO:0001868">
    <property type="term" value="P:regulation of complement activation, lectin pathway"/>
    <property type="evidence" value="ECO:0007669"/>
    <property type="project" value="UniProtKB-ARBA"/>
</dbReference>
<dbReference type="AlphaFoldDB" id="A0A6P8VHM4"/>
<dbReference type="InterPro" id="IPR051941">
    <property type="entry name" value="BG_Antigen-Binding_Lectin"/>
</dbReference>
<evidence type="ECO:0000256" key="8">
    <source>
        <dbReference type="ARBA" id="ARBA00022837"/>
    </source>
</evidence>
<dbReference type="InterPro" id="IPR008979">
    <property type="entry name" value="Galactose-bd-like_sf"/>
</dbReference>
<dbReference type="PANTHER" id="PTHR45713">
    <property type="entry name" value="FTP DOMAIN-CONTAINING PROTEIN"/>
    <property type="match status" value="1"/>
</dbReference>
<feature type="domain" description="Fucolectin tachylectin-4 pentraxin-1" evidence="10">
    <location>
        <begin position="205"/>
        <end position="348"/>
    </location>
</feature>
<dbReference type="KEGG" id="gacu:117557985"/>
<sequence length="348" mass="38276">MARQTQCKTLLIPGKPASLLSLTLRSSSIPQLYSVSSRMMKLSVFLLMLLLETCSASTYQNVALRGKATQSDRYDYVFGSASSAIDGNRDNHFRSGSCTHTNKESNPWWRVDLLEPYVVTSVIISNRGDCCPEKLDGAQIHIGNSLDNNGASNPVVGTISTIEALYTLTFTDRVEGRYVTVRIPGDGKVLTLCEVEVYGYHAPTGENLAVQGKAAQSSVHGNADAYKVIDGNRDSNLGHRSCSHTSWESNPWWRLALPKTHKVFSVKITNRDSYHQRLDGAEIRIGDSLVNNGAENPRFAVITSIPEGETVEFQVPNGMDGRYVYIGITGRKEYLTLCEVEVFGSALD</sequence>
<keyword evidence="7" id="KW-0430">Lectin</keyword>
<dbReference type="InParanoid" id="A0A6P8VHM4"/>
<keyword evidence="9" id="KW-1015">Disulfide bond</keyword>
<dbReference type="InterPro" id="IPR006585">
    <property type="entry name" value="FTP1"/>
</dbReference>
<evidence type="ECO:0000256" key="7">
    <source>
        <dbReference type="ARBA" id="ARBA00022734"/>
    </source>
</evidence>
<evidence type="ECO:0000256" key="6">
    <source>
        <dbReference type="ARBA" id="ARBA00022723"/>
    </source>
</evidence>
<evidence type="ECO:0000256" key="5">
    <source>
        <dbReference type="ARBA" id="ARBA00022525"/>
    </source>
</evidence>
<feature type="domain" description="Fucolectin tachylectin-4 pentraxin-1" evidence="10">
    <location>
        <begin position="59"/>
        <end position="203"/>
    </location>
</feature>
<evidence type="ECO:0000256" key="1">
    <source>
        <dbReference type="ARBA" id="ARBA00002219"/>
    </source>
</evidence>
<comment type="similarity">
    <text evidence="3">Belongs to the fucolectin family.</text>
</comment>
<dbReference type="GO" id="GO:0046872">
    <property type="term" value="F:metal ion binding"/>
    <property type="evidence" value="ECO:0007669"/>
    <property type="project" value="UniProtKB-KW"/>
</dbReference>
<dbReference type="OrthoDB" id="547680at2759"/>
<dbReference type="Pfam" id="PF22633">
    <property type="entry name" value="F5_F8_type_C_2"/>
    <property type="match status" value="2"/>
</dbReference>
<dbReference type="SUPFAM" id="SSF49785">
    <property type="entry name" value="Galactose-binding domain-like"/>
    <property type="match status" value="2"/>
</dbReference>
<dbReference type="Proteomes" id="UP000515161">
    <property type="component" value="Unplaced"/>
</dbReference>
<evidence type="ECO:0000256" key="2">
    <source>
        <dbReference type="ARBA" id="ARBA00004613"/>
    </source>
</evidence>
<evidence type="ECO:0000256" key="3">
    <source>
        <dbReference type="ARBA" id="ARBA00010147"/>
    </source>
</evidence>
<keyword evidence="5" id="KW-0964">Secreted</keyword>